<dbReference type="PROSITE" id="PS00028">
    <property type="entry name" value="ZINC_FINGER_C2H2_1"/>
    <property type="match status" value="1"/>
</dbReference>
<feature type="transmembrane region" description="Helical" evidence="2">
    <location>
        <begin position="392"/>
        <end position="411"/>
    </location>
</feature>
<proteinExistence type="predicted"/>
<feature type="domain" description="C2H2-type" evidence="3">
    <location>
        <begin position="107"/>
        <end position="132"/>
    </location>
</feature>
<dbReference type="Gene3D" id="3.30.160.60">
    <property type="entry name" value="Classic Zinc Finger"/>
    <property type="match status" value="1"/>
</dbReference>
<dbReference type="GO" id="GO:0008270">
    <property type="term" value="F:zinc ion binding"/>
    <property type="evidence" value="ECO:0007669"/>
    <property type="project" value="UniProtKB-KW"/>
</dbReference>
<dbReference type="PANTHER" id="PTHR38848">
    <property type="entry name" value="G-PROTEIN COUPLED RECEPTORS FAMILY 3 PROFILE DOMAIN-CONTAINING PROTEIN"/>
    <property type="match status" value="1"/>
</dbReference>
<evidence type="ECO:0000313" key="4">
    <source>
        <dbReference type="EMBL" id="TIA59417.1"/>
    </source>
</evidence>
<keyword evidence="2" id="KW-0472">Membrane</keyword>
<keyword evidence="1" id="KW-0863">Zinc-finger</keyword>
<keyword evidence="2" id="KW-0812">Transmembrane</keyword>
<name>A0A4V4LL67_AURPU</name>
<dbReference type="AlphaFoldDB" id="A0A4V4LL67"/>
<gene>
    <name evidence="4" type="ORF">D6C83_03412</name>
</gene>
<dbReference type="PANTHER" id="PTHR38848:SF3">
    <property type="entry name" value="G-PROTEIN COUPLED RECEPTORS FAMILY 3 PROFILE DOMAIN-CONTAINING PROTEIN"/>
    <property type="match status" value="1"/>
</dbReference>
<feature type="transmembrane region" description="Helical" evidence="2">
    <location>
        <begin position="302"/>
        <end position="331"/>
    </location>
</feature>
<evidence type="ECO:0000256" key="1">
    <source>
        <dbReference type="PROSITE-ProRule" id="PRU00042"/>
    </source>
</evidence>
<comment type="caution">
    <text evidence="4">The sequence shown here is derived from an EMBL/GenBank/DDBJ whole genome shotgun (WGS) entry which is preliminary data.</text>
</comment>
<evidence type="ECO:0000256" key="2">
    <source>
        <dbReference type="SAM" id="Phobius"/>
    </source>
</evidence>
<feature type="transmembrane region" description="Helical" evidence="2">
    <location>
        <begin position="431"/>
        <end position="454"/>
    </location>
</feature>
<feature type="transmembrane region" description="Helical" evidence="2">
    <location>
        <begin position="460"/>
        <end position="478"/>
    </location>
</feature>
<keyword evidence="2" id="KW-1133">Transmembrane helix</keyword>
<dbReference type="InterPro" id="IPR013087">
    <property type="entry name" value="Znf_C2H2_type"/>
</dbReference>
<dbReference type="PROSITE" id="PS50157">
    <property type="entry name" value="ZINC_FINGER_C2H2_2"/>
    <property type="match status" value="1"/>
</dbReference>
<organism evidence="4 5">
    <name type="scientific">Aureobasidium pullulans</name>
    <name type="common">Black yeast</name>
    <name type="synonym">Pullularia pullulans</name>
    <dbReference type="NCBI Taxonomy" id="5580"/>
    <lineage>
        <taxon>Eukaryota</taxon>
        <taxon>Fungi</taxon>
        <taxon>Dikarya</taxon>
        <taxon>Ascomycota</taxon>
        <taxon>Pezizomycotina</taxon>
        <taxon>Dothideomycetes</taxon>
        <taxon>Dothideomycetidae</taxon>
        <taxon>Dothideales</taxon>
        <taxon>Saccotheciaceae</taxon>
        <taxon>Aureobasidium</taxon>
    </lineage>
</organism>
<dbReference type="EMBL" id="QZBU01000863">
    <property type="protein sequence ID" value="TIA59417.1"/>
    <property type="molecule type" value="Genomic_DNA"/>
</dbReference>
<reference evidence="4 5" key="1">
    <citation type="submission" date="2018-10" db="EMBL/GenBank/DDBJ databases">
        <title>Fifty Aureobasidium pullulans genomes reveal a recombining polyextremotolerant generalist.</title>
        <authorList>
            <person name="Gostincar C."/>
            <person name="Turk M."/>
            <person name="Zajc J."/>
            <person name="Gunde-Cimerman N."/>
        </authorList>
    </citation>
    <scope>NUCLEOTIDE SEQUENCE [LARGE SCALE GENOMIC DNA]</scope>
    <source>
        <strain evidence="4 5">EXF-3380</strain>
    </source>
</reference>
<keyword evidence="1" id="KW-0862">Zinc</keyword>
<keyword evidence="1" id="KW-0479">Metal-binding</keyword>
<protein>
    <recommendedName>
        <fullName evidence="3">C2H2-type domain-containing protein</fullName>
    </recommendedName>
</protein>
<evidence type="ECO:0000313" key="5">
    <source>
        <dbReference type="Proteomes" id="UP000304947"/>
    </source>
</evidence>
<accession>A0A4V4LL67</accession>
<feature type="transmembrane region" description="Helical" evidence="2">
    <location>
        <begin position="351"/>
        <end position="372"/>
    </location>
</feature>
<feature type="transmembrane region" description="Helical" evidence="2">
    <location>
        <begin position="262"/>
        <end position="282"/>
    </location>
</feature>
<dbReference type="Proteomes" id="UP000304947">
    <property type="component" value="Unassembled WGS sequence"/>
</dbReference>
<sequence>MIYTYARIERSLPGQGISSREKLVQHLEVHDRTYKSLLCADDRCSYNAVVAGTKKLELHEAQHKTGKFLCRACFLPFTQARHARAHEREDYKSEKSDAYRHDKKRTLQCPESRCGKVFDGKAILNKHNKGTHGTGSKECEICGMKYHRGYVHPGLTTGDNETCPGYVVVKKGDSHKQVGGSVATAASRKLSGVGLGLMGELQTITLCGRGALAQSHYTMISPPTEVPAPARVVTMILTMFTIAILAVFFTRRLHQVKSWTTLPVLNWLVLAIYVDSFFFVFFTGILSKAFSVNASAGFCDAAILLCLSFLLLLLRILLTWSLMKALLYYFLVEKCYLIRSAGEPRRQSKLWLFNFFGVICPYIVLVVLMIVYRIAYMNKEGVCIIGMQRNALVPTIVFDVFLNVWLTTLFLQPLRDCYSYKQQSSSRLRNVVVRTFVGSCATLALSITNLTVIAILDGEPGYICLCLFLCTTLILHWVSSVDAPEDNDVSSNARRIQNIATIRAESNNSTEPDLLEGGEKGVTLQVDIEFQSGSNDASANALSTNSMQDTEVLNCNPSAKSARESREFD</sequence>
<feature type="transmembrane region" description="Helical" evidence="2">
    <location>
        <begin position="232"/>
        <end position="250"/>
    </location>
</feature>
<evidence type="ECO:0000259" key="3">
    <source>
        <dbReference type="PROSITE" id="PS50157"/>
    </source>
</evidence>